<gene>
    <name evidence="1" type="ORF">MILVUS5_LOCUS14281</name>
</gene>
<evidence type="ECO:0000313" key="2">
    <source>
        <dbReference type="Proteomes" id="UP001177021"/>
    </source>
</evidence>
<organism evidence="1 2">
    <name type="scientific">Trifolium pratense</name>
    <name type="common">Red clover</name>
    <dbReference type="NCBI Taxonomy" id="57577"/>
    <lineage>
        <taxon>Eukaryota</taxon>
        <taxon>Viridiplantae</taxon>
        <taxon>Streptophyta</taxon>
        <taxon>Embryophyta</taxon>
        <taxon>Tracheophyta</taxon>
        <taxon>Spermatophyta</taxon>
        <taxon>Magnoliopsida</taxon>
        <taxon>eudicotyledons</taxon>
        <taxon>Gunneridae</taxon>
        <taxon>Pentapetalae</taxon>
        <taxon>rosids</taxon>
        <taxon>fabids</taxon>
        <taxon>Fabales</taxon>
        <taxon>Fabaceae</taxon>
        <taxon>Papilionoideae</taxon>
        <taxon>50 kb inversion clade</taxon>
        <taxon>NPAAA clade</taxon>
        <taxon>Hologalegina</taxon>
        <taxon>IRL clade</taxon>
        <taxon>Trifolieae</taxon>
        <taxon>Trifolium</taxon>
    </lineage>
</organism>
<accession>A0ACB0JJU1</accession>
<dbReference type="EMBL" id="CASHSV030000076">
    <property type="protein sequence ID" value="CAJ2645378.1"/>
    <property type="molecule type" value="Genomic_DNA"/>
</dbReference>
<evidence type="ECO:0000313" key="1">
    <source>
        <dbReference type="EMBL" id="CAJ2645378.1"/>
    </source>
</evidence>
<reference evidence="1" key="1">
    <citation type="submission" date="2023-10" db="EMBL/GenBank/DDBJ databases">
        <authorList>
            <person name="Rodriguez Cubillos JULIANA M."/>
            <person name="De Vega J."/>
        </authorList>
    </citation>
    <scope>NUCLEOTIDE SEQUENCE</scope>
</reference>
<proteinExistence type="predicted"/>
<keyword evidence="2" id="KW-1185">Reference proteome</keyword>
<sequence>METKLKSGITLIVDRYSYSGVAFSSAKGLNIEWCKALKIGLLALDLVAYHDISPDKVAERGGYGDERYEKLEFQKKVAKHYKVL</sequence>
<comment type="caution">
    <text evidence="1">The sequence shown here is derived from an EMBL/GenBank/DDBJ whole genome shotgun (WGS) entry which is preliminary data.</text>
</comment>
<name>A0ACB0JJU1_TRIPR</name>
<dbReference type="Proteomes" id="UP001177021">
    <property type="component" value="Unassembled WGS sequence"/>
</dbReference>
<protein>
    <submittedName>
        <fullName evidence="1">Uncharacterized protein</fullName>
    </submittedName>
</protein>